<gene>
    <name evidence="1" type="ORF">LBU54_12390</name>
</gene>
<accession>A0ABS7XVC2</accession>
<dbReference type="Gene3D" id="1.10.3680.10">
    <property type="entry name" value="TerB-like"/>
    <property type="match status" value="1"/>
</dbReference>
<dbReference type="EMBL" id="JAIUJR010000008">
    <property type="protein sequence ID" value="MCA0133388.1"/>
    <property type="molecule type" value="Genomic_DNA"/>
</dbReference>
<evidence type="ECO:0000313" key="1">
    <source>
        <dbReference type="EMBL" id="MCA0133388.1"/>
    </source>
</evidence>
<organism evidence="1 2">
    <name type="scientific">Winogradskyella alexanderae</name>
    <dbReference type="NCBI Taxonomy" id="2877123"/>
    <lineage>
        <taxon>Bacteria</taxon>
        <taxon>Pseudomonadati</taxon>
        <taxon>Bacteroidota</taxon>
        <taxon>Flavobacteriia</taxon>
        <taxon>Flavobacteriales</taxon>
        <taxon>Flavobacteriaceae</taxon>
        <taxon>Winogradskyella</taxon>
    </lineage>
</organism>
<sequence>MNIEFYKNIGTLFYAIAKADDNLAFEEYTKLTDCLERDWNLFETSTVEIIKEQFNHLQSQDKLASDCFDSFVDFLHQNPELFDSELKSLILKTANDIAYAFSKINKSELTYVAKLNIEFKKT</sequence>
<comment type="caution">
    <text evidence="1">The sequence shown here is derived from an EMBL/GenBank/DDBJ whole genome shotgun (WGS) entry which is preliminary data.</text>
</comment>
<dbReference type="SUPFAM" id="SSF158682">
    <property type="entry name" value="TerB-like"/>
    <property type="match status" value="1"/>
</dbReference>
<dbReference type="InterPro" id="IPR029024">
    <property type="entry name" value="TerB-like"/>
</dbReference>
<keyword evidence="2" id="KW-1185">Reference proteome</keyword>
<protein>
    <submittedName>
        <fullName evidence="1">TerB family tellurite resistance protein</fullName>
    </submittedName>
</protein>
<proteinExistence type="predicted"/>
<dbReference type="Proteomes" id="UP001198901">
    <property type="component" value="Unassembled WGS sequence"/>
</dbReference>
<evidence type="ECO:0000313" key="2">
    <source>
        <dbReference type="Proteomes" id="UP001198901"/>
    </source>
</evidence>
<reference evidence="2" key="1">
    <citation type="submission" date="2023-07" db="EMBL/GenBank/DDBJ databases">
        <authorList>
            <person name="Yue Y."/>
        </authorList>
    </citation>
    <scope>NUCLEOTIDE SEQUENCE [LARGE SCALE GENOMIC DNA]</scope>
    <source>
        <strain evidence="2">D23</strain>
    </source>
</reference>
<dbReference type="CDD" id="cd07177">
    <property type="entry name" value="terB_like"/>
    <property type="match status" value="1"/>
</dbReference>
<name>A0ABS7XVC2_9FLAO</name>
<dbReference type="RefSeq" id="WP_224530221.1">
    <property type="nucleotide sequence ID" value="NZ_JAIUJR010000008.1"/>
</dbReference>